<proteinExistence type="inferred from homology"/>
<dbReference type="Proteomes" id="UP000256779">
    <property type="component" value="Unassembled WGS sequence"/>
</dbReference>
<keyword evidence="7" id="KW-1185">Reference proteome</keyword>
<evidence type="ECO:0000313" key="6">
    <source>
        <dbReference type="EMBL" id="REE05525.1"/>
    </source>
</evidence>
<dbReference type="RefSeq" id="WP_115866049.1">
    <property type="nucleotide sequence ID" value="NZ_QREG01000001.1"/>
</dbReference>
<comment type="similarity">
    <text evidence="1">Belongs to the FGGY kinase family.</text>
</comment>
<dbReference type="Pfam" id="PF00370">
    <property type="entry name" value="FGGY_N"/>
    <property type="match status" value="1"/>
</dbReference>
<dbReference type="InterPro" id="IPR043129">
    <property type="entry name" value="ATPase_NBD"/>
</dbReference>
<evidence type="ECO:0000256" key="3">
    <source>
        <dbReference type="ARBA" id="ARBA00022777"/>
    </source>
</evidence>
<protein>
    <submittedName>
        <fullName evidence="6">Sugar (Pentulose or hexulose) kinase</fullName>
    </submittedName>
</protein>
<keyword evidence="2" id="KW-0808">Transferase</keyword>
<dbReference type="EMBL" id="QREG01000001">
    <property type="protein sequence ID" value="REE05525.1"/>
    <property type="molecule type" value="Genomic_DNA"/>
</dbReference>
<dbReference type="PANTHER" id="PTHR10196:SF69">
    <property type="entry name" value="GLYCEROL KINASE"/>
    <property type="match status" value="1"/>
</dbReference>
<feature type="domain" description="Carbohydrate kinase FGGY C-terminal" evidence="5">
    <location>
        <begin position="243"/>
        <end position="429"/>
    </location>
</feature>
<comment type="caution">
    <text evidence="6">The sequence shown here is derived from an EMBL/GenBank/DDBJ whole genome shotgun (WGS) entry which is preliminary data.</text>
</comment>
<sequence length="447" mass="50486">MKVTAVFDIGKTNKKFVLFDQQLNELHKEYITIPEIQDEDGDPCDDLEAIVSWMHAQLDPVLAAEHYDLQSINYSTYGASLVHLDESGRPVSCLYNYLKPYPPELLDQFYSDYGPKAQLAAATASPQMAMLNSGMQLYWLKHRKPEVFKKIHRSLHFPQYLSYVFSGQQFSEYTSIGCHTNLWDFAQNDYHQWVKAEGLDQLMAPIAEHQWVSAHLGGKEVQVGVGIHDSSAALLPYLKMSEEPFVLLSTGTWSIAMNPFSEEQLTEQHLASDCLNFLRTDGAPVRVSRLFLGSEYSHQVQVLADHYGVSEDRHKQVTFEPSLIKEMPRRFRMEILDRGTIPNPEQTDLTGIATYEAAYHQLMVELVEVQVAQLQLALEGAAIAKIYIDGGFADNQVFVQLLQNAFPHLEIRTISAPLGSSLGAALEVADEALNSDFYSQYFLNESH</sequence>
<dbReference type="InterPro" id="IPR049382">
    <property type="entry name" value="FGGY_C_2"/>
</dbReference>
<organism evidence="6 7">
    <name type="scientific">Marinoscillum furvescens DSM 4134</name>
    <dbReference type="NCBI Taxonomy" id="1122208"/>
    <lineage>
        <taxon>Bacteria</taxon>
        <taxon>Pseudomonadati</taxon>
        <taxon>Bacteroidota</taxon>
        <taxon>Cytophagia</taxon>
        <taxon>Cytophagales</taxon>
        <taxon>Reichenbachiellaceae</taxon>
        <taxon>Marinoscillum</taxon>
    </lineage>
</organism>
<evidence type="ECO:0000256" key="2">
    <source>
        <dbReference type="ARBA" id="ARBA00022679"/>
    </source>
</evidence>
<feature type="domain" description="Carbohydrate kinase FGGY N-terminal" evidence="4">
    <location>
        <begin position="6"/>
        <end position="192"/>
    </location>
</feature>
<evidence type="ECO:0000259" key="5">
    <source>
        <dbReference type="Pfam" id="PF21546"/>
    </source>
</evidence>
<dbReference type="OrthoDB" id="9786272at2"/>
<evidence type="ECO:0000313" key="7">
    <source>
        <dbReference type="Proteomes" id="UP000256779"/>
    </source>
</evidence>
<dbReference type="SUPFAM" id="SSF53067">
    <property type="entry name" value="Actin-like ATPase domain"/>
    <property type="match status" value="2"/>
</dbReference>
<keyword evidence="3 6" id="KW-0418">Kinase</keyword>
<dbReference type="GO" id="GO:0004370">
    <property type="term" value="F:glycerol kinase activity"/>
    <property type="evidence" value="ECO:0007669"/>
    <property type="project" value="TreeGrafter"/>
</dbReference>
<name>A0A3D9LI32_MARFU</name>
<evidence type="ECO:0000259" key="4">
    <source>
        <dbReference type="Pfam" id="PF00370"/>
    </source>
</evidence>
<dbReference type="InterPro" id="IPR018484">
    <property type="entry name" value="FGGY_N"/>
</dbReference>
<dbReference type="CDD" id="cd07772">
    <property type="entry name" value="ASKHA_NBD_FGGY_NaCK-like"/>
    <property type="match status" value="1"/>
</dbReference>
<dbReference type="PANTHER" id="PTHR10196">
    <property type="entry name" value="SUGAR KINASE"/>
    <property type="match status" value="1"/>
</dbReference>
<dbReference type="AlphaFoldDB" id="A0A3D9LI32"/>
<gene>
    <name evidence="6" type="ORF">C7460_10140</name>
</gene>
<dbReference type="GO" id="GO:0006071">
    <property type="term" value="P:glycerol metabolic process"/>
    <property type="evidence" value="ECO:0007669"/>
    <property type="project" value="TreeGrafter"/>
</dbReference>
<reference evidence="6 7" key="1">
    <citation type="submission" date="2018-07" db="EMBL/GenBank/DDBJ databases">
        <title>Genomic Encyclopedia of Type Strains, Phase IV (KMG-IV): sequencing the most valuable type-strain genomes for metagenomic binning, comparative biology and taxonomic classification.</title>
        <authorList>
            <person name="Goeker M."/>
        </authorList>
    </citation>
    <scope>NUCLEOTIDE SEQUENCE [LARGE SCALE GENOMIC DNA]</scope>
    <source>
        <strain evidence="6 7">DSM 4134</strain>
    </source>
</reference>
<dbReference type="GO" id="GO:0005829">
    <property type="term" value="C:cytosol"/>
    <property type="evidence" value="ECO:0007669"/>
    <property type="project" value="TreeGrafter"/>
</dbReference>
<accession>A0A3D9LI32</accession>
<dbReference type="Pfam" id="PF21546">
    <property type="entry name" value="FGGY_C_2"/>
    <property type="match status" value="1"/>
</dbReference>
<evidence type="ECO:0000256" key="1">
    <source>
        <dbReference type="ARBA" id="ARBA00009156"/>
    </source>
</evidence>
<dbReference type="Gene3D" id="3.30.420.40">
    <property type="match status" value="2"/>
</dbReference>